<evidence type="ECO:0000256" key="8">
    <source>
        <dbReference type="SAM" id="SignalP"/>
    </source>
</evidence>
<evidence type="ECO:0000256" key="4">
    <source>
        <dbReference type="ARBA" id="ARBA00023139"/>
    </source>
</evidence>
<dbReference type="SUPFAM" id="SSF53850">
    <property type="entry name" value="Periplasmic binding protein-like II"/>
    <property type="match status" value="1"/>
</dbReference>
<keyword evidence="5 6" id="KW-0449">Lipoprotein</keyword>
<dbReference type="RefSeq" id="WP_035145521.1">
    <property type="nucleotide sequence ID" value="NZ_JAAZWO010000013.1"/>
</dbReference>
<keyword evidence="3" id="KW-0472">Membrane</keyword>
<dbReference type="PANTHER" id="PTHR30429:SF3">
    <property type="entry name" value="LIPOPROTEIN"/>
    <property type="match status" value="1"/>
</dbReference>
<evidence type="ECO:0000256" key="1">
    <source>
        <dbReference type="ARBA" id="ARBA00004635"/>
    </source>
</evidence>
<evidence type="ECO:0000256" key="3">
    <source>
        <dbReference type="ARBA" id="ARBA00023136"/>
    </source>
</evidence>
<dbReference type="Gene3D" id="3.40.190.10">
    <property type="entry name" value="Periplasmic binding protein-like II"/>
    <property type="match status" value="2"/>
</dbReference>
<evidence type="ECO:0000256" key="6">
    <source>
        <dbReference type="PIRNR" id="PIRNR002854"/>
    </source>
</evidence>
<keyword evidence="10" id="KW-1185">Reference proteome</keyword>
<dbReference type="PROSITE" id="PS51257">
    <property type="entry name" value="PROKAR_LIPOPROTEIN"/>
    <property type="match status" value="1"/>
</dbReference>
<name>A0A923EAY0_CLOTT</name>
<sequence length="277" mass="30644">MKFKKLIGITLSTLLTVTSLTACGGKQTSSNSTDKQQVIKLGITGDEHEIWDNIKKRLAKDNIDLQIISFNDYIRPNIALSDGEIDANAFQTIIYFNKFKEDHKLDLTSLGYTVLAPMGIYSSKIKDVKELNENSKVAIPNDPTNGGRALILLQSAGLIKLKEDSGVTPTIKDIAENPKKLKISELVATQIPRSIKDIDIAVINNGIAVDAGYSPLKDSIYIEDAKNPNSKNYFNIIAIKTKDKDNPSLKKLLQVYQTEETKQLIEKVYKGSSLPAF</sequence>
<evidence type="ECO:0000256" key="5">
    <source>
        <dbReference type="ARBA" id="ARBA00023288"/>
    </source>
</evidence>
<dbReference type="EMBL" id="JAAZWO010000013">
    <property type="protein sequence ID" value="MBC2398374.1"/>
    <property type="molecule type" value="Genomic_DNA"/>
</dbReference>
<dbReference type="AlphaFoldDB" id="A0A923EAY0"/>
<accession>A0A923EAY0</accession>
<comment type="caution">
    <text evidence="9">The sequence shown here is derived from an EMBL/GenBank/DDBJ whole genome shotgun (WGS) entry which is preliminary data.</text>
</comment>
<evidence type="ECO:0000256" key="7">
    <source>
        <dbReference type="PIRSR" id="PIRSR002854-1"/>
    </source>
</evidence>
<dbReference type="InterPro" id="IPR004872">
    <property type="entry name" value="Lipoprotein_NlpA"/>
</dbReference>
<gene>
    <name evidence="9" type="ORF">HGG79_11425</name>
</gene>
<dbReference type="PIRSF" id="PIRSF002854">
    <property type="entry name" value="MetQ"/>
    <property type="match status" value="1"/>
</dbReference>
<dbReference type="GO" id="GO:0016020">
    <property type="term" value="C:membrane"/>
    <property type="evidence" value="ECO:0007669"/>
    <property type="project" value="UniProtKB-SubCell"/>
</dbReference>
<feature type="lipid moiety-binding region" description="S-diacylglycerol cysteine" evidence="7">
    <location>
        <position position="23"/>
    </location>
</feature>
<dbReference type="PANTHER" id="PTHR30429">
    <property type="entry name" value="D-METHIONINE-BINDING LIPOPROTEIN METQ"/>
    <property type="match status" value="1"/>
</dbReference>
<proteinExistence type="inferred from homology"/>
<reference evidence="9 10" key="1">
    <citation type="submission" date="2020-04" db="EMBL/GenBank/DDBJ databases">
        <title>Genomic insights into acetone-butanol-ethanol (ABE) fermentation by sequencing solventogenic clostridia strains.</title>
        <authorList>
            <person name="Brown S."/>
        </authorList>
    </citation>
    <scope>NUCLEOTIDE SEQUENCE [LARGE SCALE GENOMIC DNA]</scope>
    <source>
        <strain evidence="9 10">DJ011</strain>
    </source>
</reference>
<feature type="signal peptide" evidence="8">
    <location>
        <begin position="1"/>
        <end position="22"/>
    </location>
</feature>
<dbReference type="Pfam" id="PF03180">
    <property type="entry name" value="Lipoprotein_9"/>
    <property type="match status" value="1"/>
</dbReference>
<evidence type="ECO:0000256" key="2">
    <source>
        <dbReference type="ARBA" id="ARBA00022729"/>
    </source>
</evidence>
<comment type="similarity">
    <text evidence="6">Belongs to the nlpA lipoprotein family.</text>
</comment>
<protein>
    <recommendedName>
        <fullName evidence="6">Lipoprotein</fullName>
    </recommendedName>
</protein>
<evidence type="ECO:0000313" key="9">
    <source>
        <dbReference type="EMBL" id="MBC2398374.1"/>
    </source>
</evidence>
<organism evidence="9 10">
    <name type="scientific">Clostridium tetanomorphum</name>
    <dbReference type="NCBI Taxonomy" id="1553"/>
    <lineage>
        <taxon>Bacteria</taxon>
        <taxon>Bacillati</taxon>
        <taxon>Bacillota</taxon>
        <taxon>Clostridia</taxon>
        <taxon>Eubacteriales</taxon>
        <taxon>Clostridiaceae</taxon>
        <taxon>Clostridium</taxon>
    </lineage>
</organism>
<evidence type="ECO:0000313" key="10">
    <source>
        <dbReference type="Proteomes" id="UP000563151"/>
    </source>
</evidence>
<dbReference type="Proteomes" id="UP000563151">
    <property type="component" value="Unassembled WGS sequence"/>
</dbReference>
<keyword evidence="4" id="KW-0564">Palmitate</keyword>
<comment type="subcellular location">
    <subcellularLocation>
        <location evidence="1">Membrane</location>
        <topology evidence="1">Lipid-anchor</topology>
    </subcellularLocation>
</comment>
<keyword evidence="2 8" id="KW-0732">Signal</keyword>
<feature type="chain" id="PRO_5037542200" description="Lipoprotein" evidence="8">
    <location>
        <begin position="23"/>
        <end position="277"/>
    </location>
</feature>